<sequence>MTVAAPKPGKHCPQLLRINEPIIISIKHIKCRFSLLKARFQLLEHVCDLIGSQLTSLMLLVVIKYWDRVKVSGQNC</sequence>
<accession>A0AAV2GMB7</accession>
<protein>
    <submittedName>
        <fullName evidence="1">Uncharacterized protein</fullName>
    </submittedName>
</protein>
<dbReference type="AlphaFoldDB" id="A0AAV2GMB7"/>
<keyword evidence="2" id="KW-1185">Reference proteome</keyword>
<evidence type="ECO:0000313" key="1">
    <source>
        <dbReference type="EMBL" id="CAL1411870.1"/>
    </source>
</evidence>
<reference evidence="1 2" key="1">
    <citation type="submission" date="2024-04" db="EMBL/GenBank/DDBJ databases">
        <authorList>
            <person name="Fracassetti M."/>
        </authorList>
    </citation>
    <scope>NUCLEOTIDE SEQUENCE [LARGE SCALE GENOMIC DNA]</scope>
</reference>
<evidence type="ECO:0000313" key="2">
    <source>
        <dbReference type="Proteomes" id="UP001497516"/>
    </source>
</evidence>
<proteinExistence type="predicted"/>
<organism evidence="1 2">
    <name type="scientific">Linum trigynum</name>
    <dbReference type="NCBI Taxonomy" id="586398"/>
    <lineage>
        <taxon>Eukaryota</taxon>
        <taxon>Viridiplantae</taxon>
        <taxon>Streptophyta</taxon>
        <taxon>Embryophyta</taxon>
        <taxon>Tracheophyta</taxon>
        <taxon>Spermatophyta</taxon>
        <taxon>Magnoliopsida</taxon>
        <taxon>eudicotyledons</taxon>
        <taxon>Gunneridae</taxon>
        <taxon>Pentapetalae</taxon>
        <taxon>rosids</taxon>
        <taxon>fabids</taxon>
        <taxon>Malpighiales</taxon>
        <taxon>Linaceae</taxon>
        <taxon>Linum</taxon>
    </lineage>
</organism>
<name>A0AAV2GMB7_9ROSI</name>
<dbReference type="Proteomes" id="UP001497516">
    <property type="component" value="Chromosome 9"/>
</dbReference>
<dbReference type="EMBL" id="OZ034822">
    <property type="protein sequence ID" value="CAL1411870.1"/>
    <property type="molecule type" value="Genomic_DNA"/>
</dbReference>
<gene>
    <name evidence="1" type="ORF">LTRI10_LOCUS51202</name>
</gene>